<comment type="subcellular location">
    <subcellularLocation>
        <location evidence="1">Membrane</location>
        <topology evidence="1">Single-pass membrane protein</topology>
    </subcellularLocation>
</comment>
<dbReference type="SUPFAM" id="SSF53756">
    <property type="entry name" value="UDP-Glycosyltransferase/glycogen phosphorylase"/>
    <property type="match status" value="1"/>
</dbReference>
<accession>A0A1I7Y2X6</accession>
<sequence length="526" mass="59433">MLLPCTLVLSLLLVLHQSNAYKILVYSQKNGRSQVIYMGQLAEILIDAGHDVTLLHVEMDPEIKINGTNRAKIVTIPVAPKVRDYFSVDVIADTWTLDVSNPLAQSEMVHGYAMMMADQCRFTATHYSVFEELKKENFDLLVHELFDHCQLGFMQTIGVKNQVALQSTVLLEGVSEIIGVPHIPSIVPSSFSTKGNRMTLFERIINVVQSEISRSLISTNWQTEEEIYREKLGDKLVPFQDIIDQATFIITNGDPFLDFPHPLVSKVIELGGICVKKPQPLSKEWNLVLEKQEKAVLISFGSIAKSFSMPMHFKKAIAETIKSFPKVMFIWKYEKDDTEFLDGIDNVYTSKWVPQNDVLNHPNLKLFITHGGMNSILEACHRGVPVIGVPLFGDQMRNVRMVEALGSGTHFERLNLGNPNILKATIEKVLFNKSYEESAQRVAAMIANRPIDLKHSFVRHVEFAAKFGPVPNMTPISRHMSFFSYFMLDAVLLIGSILLLVILLVFVVLRRLVTYVFRLGTKQKLS</sequence>
<feature type="transmembrane region" description="Helical" evidence="11">
    <location>
        <begin position="482"/>
        <end position="509"/>
    </location>
</feature>
<dbReference type="GO" id="GO:0015020">
    <property type="term" value="F:glucuronosyltransferase activity"/>
    <property type="evidence" value="ECO:0007669"/>
    <property type="project" value="UniProtKB-EC"/>
</dbReference>
<reference evidence="14" key="1">
    <citation type="submission" date="2016-11" db="UniProtKB">
        <authorList>
            <consortium name="WormBaseParasite"/>
        </authorList>
    </citation>
    <scope>IDENTIFICATION</scope>
</reference>
<evidence type="ECO:0000313" key="13">
    <source>
        <dbReference type="Proteomes" id="UP000095287"/>
    </source>
</evidence>
<dbReference type="Pfam" id="PF00201">
    <property type="entry name" value="UDPGT"/>
    <property type="match status" value="1"/>
</dbReference>
<evidence type="ECO:0000256" key="12">
    <source>
        <dbReference type="SAM" id="SignalP"/>
    </source>
</evidence>
<keyword evidence="8 11" id="KW-1133">Transmembrane helix</keyword>
<name>A0A1I7Y2X6_9BILA</name>
<keyword evidence="6 11" id="KW-0812">Transmembrane</keyword>
<keyword evidence="5" id="KW-0808">Transferase</keyword>
<protein>
    <recommendedName>
        <fullName evidence="3">glucuronosyltransferase</fullName>
        <ecNumber evidence="3">2.4.1.17</ecNumber>
    </recommendedName>
</protein>
<evidence type="ECO:0000256" key="1">
    <source>
        <dbReference type="ARBA" id="ARBA00004167"/>
    </source>
</evidence>
<evidence type="ECO:0000256" key="3">
    <source>
        <dbReference type="ARBA" id="ARBA00012544"/>
    </source>
</evidence>
<dbReference type="Gene3D" id="3.40.50.2000">
    <property type="entry name" value="Glycogen Phosphorylase B"/>
    <property type="match status" value="1"/>
</dbReference>
<dbReference type="FunFam" id="3.40.50.2000:FF:000038">
    <property type="entry name" value="UDP-GlucuronosylTransferase"/>
    <property type="match status" value="1"/>
</dbReference>
<keyword evidence="13" id="KW-1185">Reference proteome</keyword>
<dbReference type="WBParaSite" id="L893_g12116.t1">
    <property type="protein sequence ID" value="L893_g12116.t1"/>
    <property type="gene ID" value="L893_g12116"/>
</dbReference>
<evidence type="ECO:0000256" key="6">
    <source>
        <dbReference type="ARBA" id="ARBA00022692"/>
    </source>
</evidence>
<dbReference type="InterPro" id="IPR002213">
    <property type="entry name" value="UDP_glucos_trans"/>
</dbReference>
<evidence type="ECO:0000256" key="10">
    <source>
        <dbReference type="ARBA" id="ARBA00047475"/>
    </source>
</evidence>
<comment type="similarity">
    <text evidence="2">Belongs to the UDP-glycosyltransferase family.</text>
</comment>
<keyword evidence="9 11" id="KW-0472">Membrane</keyword>
<proteinExistence type="inferred from homology"/>
<feature type="signal peptide" evidence="12">
    <location>
        <begin position="1"/>
        <end position="20"/>
    </location>
</feature>
<evidence type="ECO:0000256" key="4">
    <source>
        <dbReference type="ARBA" id="ARBA00022676"/>
    </source>
</evidence>
<dbReference type="AlphaFoldDB" id="A0A1I7Y2X6"/>
<evidence type="ECO:0000256" key="2">
    <source>
        <dbReference type="ARBA" id="ARBA00009995"/>
    </source>
</evidence>
<evidence type="ECO:0000256" key="8">
    <source>
        <dbReference type="ARBA" id="ARBA00022989"/>
    </source>
</evidence>
<organism evidence="13 14">
    <name type="scientific">Steinernema glaseri</name>
    <dbReference type="NCBI Taxonomy" id="37863"/>
    <lineage>
        <taxon>Eukaryota</taxon>
        <taxon>Metazoa</taxon>
        <taxon>Ecdysozoa</taxon>
        <taxon>Nematoda</taxon>
        <taxon>Chromadorea</taxon>
        <taxon>Rhabditida</taxon>
        <taxon>Tylenchina</taxon>
        <taxon>Panagrolaimomorpha</taxon>
        <taxon>Strongyloidoidea</taxon>
        <taxon>Steinernematidae</taxon>
        <taxon>Steinernema</taxon>
    </lineage>
</organism>
<evidence type="ECO:0000256" key="5">
    <source>
        <dbReference type="ARBA" id="ARBA00022679"/>
    </source>
</evidence>
<dbReference type="Proteomes" id="UP000095287">
    <property type="component" value="Unplaced"/>
</dbReference>
<evidence type="ECO:0000256" key="9">
    <source>
        <dbReference type="ARBA" id="ARBA00023136"/>
    </source>
</evidence>
<comment type="catalytic activity">
    <reaction evidence="10">
        <text>glucuronate acceptor + UDP-alpha-D-glucuronate = acceptor beta-D-glucuronoside + UDP + H(+)</text>
        <dbReference type="Rhea" id="RHEA:21032"/>
        <dbReference type="ChEBI" id="CHEBI:15378"/>
        <dbReference type="ChEBI" id="CHEBI:58052"/>
        <dbReference type="ChEBI" id="CHEBI:58223"/>
        <dbReference type="ChEBI" id="CHEBI:132367"/>
        <dbReference type="ChEBI" id="CHEBI:132368"/>
        <dbReference type="EC" id="2.4.1.17"/>
    </reaction>
</comment>
<dbReference type="PANTHER" id="PTHR48043">
    <property type="entry name" value="EG:EG0003.4 PROTEIN-RELATED"/>
    <property type="match status" value="1"/>
</dbReference>
<dbReference type="GO" id="GO:0016020">
    <property type="term" value="C:membrane"/>
    <property type="evidence" value="ECO:0007669"/>
    <property type="project" value="UniProtKB-SubCell"/>
</dbReference>
<dbReference type="EC" id="2.4.1.17" evidence="3"/>
<feature type="chain" id="PRO_5009311766" description="glucuronosyltransferase" evidence="12">
    <location>
        <begin position="21"/>
        <end position="526"/>
    </location>
</feature>
<evidence type="ECO:0000313" key="14">
    <source>
        <dbReference type="WBParaSite" id="L893_g12116.t1"/>
    </source>
</evidence>
<evidence type="ECO:0000256" key="11">
    <source>
        <dbReference type="SAM" id="Phobius"/>
    </source>
</evidence>
<keyword evidence="4" id="KW-0328">Glycosyltransferase</keyword>
<keyword evidence="7 12" id="KW-0732">Signal</keyword>
<dbReference type="InterPro" id="IPR050271">
    <property type="entry name" value="UDP-glycosyltransferase"/>
</dbReference>
<evidence type="ECO:0000256" key="7">
    <source>
        <dbReference type="ARBA" id="ARBA00022729"/>
    </source>
</evidence>
<dbReference type="PANTHER" id="PTHR48043:SF23">
    <property type="entry name" value="UDP-GLUCURONOSYLTRANSFERASE"/>
    <property type="match status" value="1"/>
</dbReference>
<dbReference type="CDD" id="cd03784">
    <property type="entry name" value="GT1_Gtf-like"/>
    <property type="match status" value="1"/>
</dbReference>